<comment type="caution">
    <text evidence="4">The sequence shown here is derived from an EMBL/GenBank/DDBJ whole genome shotgun (WGS) entry which is preliminary data.</text>
</comment>
<accession>A0A7X3JXW0</accession>
<reference evidence="4 5" key="1">
    <citation type="journal article" date="2019" name="Microorganisms">
        <title>Paenibacillus lutrae sp. nov., A Chitinolytic Species Isolated from A River Otter in Castril Natural Park, Granada, Spain.</title>
        <authorList>
            <person name="Rodriguez M."/>
            <person name="Reina J.C."/>
            <person name="Bejar V."/>
            <person name="Llamas I."/>
        </authorList>
    </citation>
    <scope>NUCLEOTIDE SEQUENCE [LARGE SCALE GENOMIC DNA]</scope>
    <source>
        <strain evidence="4 5">N10</strain>
    </source>
</reference>
<name>A0A7X3JXW0_9BACL</name>
<dbReference type="PROSITE" id="PS50977">
    <property type="entry name" value="HTH_TETR_2"/>
    <property type="match status" value="1"/>
</dbReference>
<dbReference type="InterPro" id="IPR009057">
    <property type="entry name" value="Homeodomain-like_sf"/>
</dbReference>
<keyword evidence="1 2" id="KW-0238">DNA-binding</keyword>
<dbReference type="GO" id="GO:0003677">
    <property type="term" value="F:DNA binding"/>
    <property type="evidence" value="ECO:0007669"/>
    <property type="project" value="UniProtKB-UniRule"/>
</dbReference>
<dbReference type="PANTHER" id="PTHR43479:SF11">
    <property type="entry name" value="ACREF_ENVCD OPERON REPRESSOR-RELATED"/>
    <property type="match status" value="1"/>
</dbReference>
<dbReference type="PROSITE" id="PS01081">
    <property type="entry name" value="HTH_TETR_1"/>
    <property type="match status" value="1"/>
</dbReference>
<dbReference type="EMBL" id="RHLK01000001">
    <property type="protein sequence ID" value="MVO98299.1"/>
    <property type="molecule type" value="Genomic_DNA"/>
</dbReference>
<dbReference type="PANTHER" id="PTHR43479">
    <property type="entry name" value="ACREF/ENVCD OPERON REPRESSOR-RELATED"/>
    <property type="match status" value="1"/>
</dbReference>
<sequence>MVKKRQLLLDAALALFEEHGFAHTTIQMILDLSGVSKGTFYKFFSSKDDCILAIMEQRMQEDVQIRKNLETQSYASEFDLLVDQLAVPMTLPEKQRIQVLFWIGLYSGEFDSAELAGMQLKWLSERLVHLYGEEIRPYAYEGAILCYGMLYQIANTYRIYRLNEPLWKELVPKVLVYTDILLRSMQARHEHIFDSHSLSQISSQEVHHLTDKNTLITDLQAFDRMVQQSREPATTKELTRGLLFLLQQDETNRTLLQVVLQAFQREFETNVFYPEARRIQNQMEWYLEQIN</sequence>
<dbReference type="RefSeq" id="WP_157332375.1">
    <property type="nucleotide sequence ID" value="NZ_RHLK01000001.1"/>
</dbReference>
<dbReference type="Gene3D" id="1.10.357.10">
    <property type="entry name" value="Tetracycline Repressor, domain 2"/>
    <property type="match status" value="1"/>
</dbReference>
<keyword evidence="5" id="KW-1185">Reference proteome</keyword>
<dbReference type="AlphaFoldDB" id="A0A7X3JXW0"/>
<dbReference type="PRINTS" id="PR00455">
    <property type="entry name" value="HTHTETR"/>
</dbReference>
<dbReference type="InterPro" id="IPR050624">
    <property type="entry name" value="HTH-type_Tx_Regulator"/>
</dbReference>
<organism evidence="4 5">
    <name type="scientific">Paenibacillus lutrae</name>
    <dbReference type="NCBI Taxonomy" id="2078573"/>
    <lineage>
        <taxon>Bacteria</taxon>
        <taxon>Bacillati</taxon>
        <taxon>Bacillota</taxon>
        <taxon>Bacilli</taxon>
        <taxon>Bacillales</taxon>
        <taxon>Paenibacillaceae</taxon>
        <taxon>Paenibacillus</taxon>
    </lineage>
</organism>
<evidence type="ECO:0000313" key="4">
    <source>
        <dbReference type="EMBL" id="MVO98299.1"/>
    </source>
</evidence>
<dbReference type="InterPro" id="IPR023772">
    <property type="entry name" value="DNA-bd_HTH_TetR-type_CS"/>
</dbReference>
<feature type="domain" description="HTH tetR-type" evidence="3">
    <location>
        <begin position="2"/>
        <end position="62"/>
    </location>
</feature>
<dbReference type="Pfam" id="PF00440">
    <property type="entry name" value="TetR_N"/>
    <property type="match status" value="1"/>
</dbReference>
<dbReference type="SUPFAM" id="SSF46689">
    <property type="entry name" value="Homeodomain-like"/>
    <property type="match status" value="1"/>
</dbReference>
<evidence type="ECO:0000256" key="1">
    <source>
        <dbReference type="ARBA" id="ARBA00023125"/>
    </source>
</evidence>
<proteinExistence type="predicted"/>
<evidence type="ECO:0000259" key="3">
    <source>
        <dbReference type="PROSITE" id="PS50977"/>
    </source>
</evidence>
<protein>
    <submittedName>
        <fullName evidence="4">TetR family transcriptional regulator</fullName>
    </submittedName>
</protein>
<gene>
    <name evidence="4" type="ORF">EDM21_01885</name>
</gene>
<dbReference type="Proteomes" id="UP000490800">
    <property type="component" value="Unassembled WGS sequence"/>
</dbReference>
<dbReference type="InterPro" id="IPR001647">
    <property type="entry name" value="HTH_TetR"/>
</dbReference>
<evidence type="ECO:0000256" key="2">
    <source>
        <dbReference type="PROSITE-ProRule" id="PRU00335"/>
    </source>
</evidence>
<evidence type="ECO:0000313" key="5">
    <source>
        <dbReference type="Proteomes" id="UP000490800"/>
    </source>
</evidence>
<dbReference type="OrthoDB" id="9812993at2"/>
<feature type="DNA-binding region" description="H-T-H motif" evidence="2">
    <location>
        <begin position="25"/>
        <end position="44"/>
    </location>
</feature>